<name>A0A3E0B2N3_9STAP</name>
<accession>A0A3E0B2N3</accession>
<organism evidence="1 2">
    <name type="scientific">Jeotgalicoccus halotolerans</name>
    <dbReference type="NCBI Taxonomy" id="157227"/>
    <lineage>
        <taxon>Bacteria</taxon>
        <taxon>Bacillati</taxon>
        <taxon>Bacillota</taxon>
        <taxon>Bacilli</taxon>
        <taxon>Bacillales</taxon>
        <taxon>Staphylococcaceae</taxon>
        <taxon>Jeotgalicoccus</taxon>
    </lineage>
</organism>
<dbReference type="RefSeq" id="WP_162842248.1">
    <property type="nucleotide sequence ID" value="NZ_CBCSHX010000015.1"/>
</dbReference>
<evidence type="ECO:0000313" key="1">
    <source>
        <dbReference type="EMBL" id="REG26217.1"/>
    </source>
</evidence>
<dbReference type="AlphaFoldDB" id="A0A3E0B2N3"/>
<gene>
    <name evidence="1" type="ORF">DFR63_0218</name>
</gene>
<dbReference type="EMBL" id="QUMW01000005">
    <property type="protein sequence ID" value="REG26217.1"/>
    <property type="molecule type" value="Genomic_DNA"/>
</dbReference>
<sequence length="58" mass="7022">MKTVRELFSELDEWKAYKPSSTMSSIAKSNHIMRLKQEIKNRIDVEEYKDYILLKEEK</sequence>
<comment type="caution">
    <text evidence="1">The sequence shown here is derived from an EMBL/GenBank/DDBJ whole genome shotgun (WGS) entry which is preliminary data.</text>
</comment>
<dbReference type="Proteomes" id="UP000257076">
    <property type="component" value="Unassembled WGS sequence"/>
</dbReference>
<reference evidence="1 2" key="1">
    <citation type="submission" date="2018-08" db="EMBL/GenBank/DDBJ databases">
        <title>Genomic Encyclopedia of Type Strains, Phase IV (KMG-IV): sequencing the most valuable type-strain genomes for metagenomic binning, comparative biology and taxonomic classification.</title>
        <authorList>
            <person name="Goeker M."/>
        </authorList>
    </citation>
    <scope>NUCLEOTIDE SEQUENCE [LARGE SCALE GENOMIC DNA]</scope>
    <source>
        <strain evidence="1 2">DSM 17274</strain>
    </source>
</reference>
<evidence type="ECO:0000313" key="2">
    <source>
        <dbReference type="Proteomes" id="UP000257076"/>
    </source>
</evidence>
<keyword evidence="2" id="KW-1185">Reference proteome</keyword>
<proteinExistence type="predicted"/>
<protein>
    <submittedName>
        <fullName evidence="1">Uncharacterized protein</fullName>
    </submittedName>
</protein>